<evidence type="ECO:0000256" key="1">
    <source>
        <dbReference type="ARBA" id="ARBA00022491"/>
    </source>
</evidence>
<dbReference type="Proteomes" id="UP000006263">
    <property type="component" value="Unassembled WGS sequence"/>
</dbReference>
<evidence type="ECO:0000313" key="7">
    <source>
        <dbReference type="Proteomes" id="UP000006263"/>
    </source>
</evidence>
<evidence type="ECO:0000256" key="3">
    <source>
        <dbReference type="ARBA" id="ARBA00023125"/>
    </source>
</evidence>
<accession>K6Z7W6</accession>
<protein>
    <submittedName>
        <fullName evidence="6">LacI family transcriptional regulator, repressor for deo operon, udp, cdd, tsx, nupC, and nupG</fullName>
    </submittedName>
</protein>
<dbReference type="Pfam" id="PF13377">
    <property type="entry name" value="Peripla_BP_3"/>
    <property type="match status" value="1"/>
</dbReference>
<dbReference type="Gene3D" id="3.40.50.2300">
    <property type="match status" value="2"/>
</dbReference>
<keyword evidence="3" id="KW-0238">DNA-binding</keyword>
<dbReference type="GO" id="GO:0000976">
    <property type="term" value="F:transcription cis-regulatory region binding"/>
    <property type="evidence" value="ECO:0007669"/>
    <property type="project" value="TreeGrafter"/>
</dbReference>
<evidence type="ECO:0000256" key="2">
    <source>
        <dbReference type="ARBA" id="ARBA00023015"/>
    </source>
</evidence>
<evidence type="ECO:0000259" key="5">
    <source>
        <dbReference type="PROSITE" id="PS50932"/>
    </source>
</evidence>
<keyword evidence="2" id="KW-0805">Transcription regulation</keyword>
<gene>
    <name evidence="6" type="primary">cytR</name>
    <name evidence="6" type="ORF">GMES_2793</name>
</gene>
<dbReference type="AlphaFoldDB" id="K6Z7W6"/>
<dbReference type="eggNOG" id="COG1609">
    <property type="taxonomic scope" value="Bacteria"/>
</dbReference>
<evidence type="ECO:0000313" key="6">
    <source>
        <dbReference type="EMBL" id="GAC25083.1"/>
    </source>
</evidence>
<dbReference type="Gene3D" id="1.10.260.40">
    <property type="entry name" value="lambda repressor-like DNA-binding domains"/>
    <property type="match status" value="1"/>
</dbReference>
<dbReference type="EMBL" id="BAEP01000054">
    <property type="protein sequence ID" value="GAC25083.1"/>
    <property type="molecule type" value="Genomic_DNA"/>
</dbReference>
<name>K6Z7W6_9ALTE</name>
<sequence length="352" mass="38525">MGNHGYRTRENFLAKLGIKDIAAISGVSPATVSRTLRNPDIVSEETRKKVMKAVEEGGYTPSRFGANLRTQKSGNIIVVMPDITNQVNAGIIRAIESEAQKAGYSILLGDTQGLPEREKHYANMAQSGQADGVLLFTFHMPFNLNENQPVAKQLPPIVNSCESIPIEGISKVMIDNIAGARTAVEHLLSLGHKRIAAVMGPRDTPSTLERLEGYQAALNDAGIKIDEQLVIRGDYGLDSGIGAMEQLLKLRLRPTAVFCFSDDMAIGAMSVLQENGFRIPQDISIMGFDDIRYARLMTPALTTIHQPLEEIGKACIELLLDQLDGRSEPGRYIELPFKLMVRQSTGPVPTDR</sequence>
<dbReference type="CDD" id="cd01392">
    <property type="entry name" value="HTH_LacI"/>
    <property type="match status" value="1"/>
</dbReference>
<comment type="caution">
    <text evidence="6">The sequence shown here is derived from an EMBL/GenBank/DDBJ whole genome shotgun (WGS) entry which is preliminary data.</text>
</comment>
<proteinExistence type="predicted"/>
<dbReference type="SUPFAM" id="SSF47413">
    <property type="entry name" value="lambda repressor-like DNA-binding domains"/>
    <property type="match status" value="1"/>
</dbReference>
<dbReference type="PROSITE" id="PS50932">
    <property type="entry name" value="HTH_LACI_2"/>
    <property type="match status" value="1"/>
</dbReference>
<evidence type="ECO:0000256" key="4">
    <source>
        <dbReference type="ARBA" id="ARBA00023163"/>
    </source>
</evidence>
<keyword evidence="1" id="KW-0678">Repressor</keyword>
<dbReference type="Pfam" id="PF00356">
    <property type="entry name" value="LacI"/>
    <property type="match status" value="1"/>
</dbReference>
<dbReference type="InterPro" id="IPR010982">
    <property type="entry name" value="Lambda_DNA-bd_dom_sf"/>
</dbReference>
<dbReference type="CDD" id="cd06284">
    <property type="entry name" value="PBP1_LacI-like"/>
    <property type="match status" value="1"/>
</dbReference>
<dbReference type="InterPro" id="IPR000843">
    <property type="entry name" value="HTH_LacI"/>
</dbReference>
<dbReference type="PANTHER" id="PTHR30146">
    <property type="entry name" value="LACI-RELATED TRANSCRIPTIONAL REPRESSOR"/>
    <property type="match status" value="1"/>
</dbReference>
<dbReference type="PANTHER" id="PTHR30146:SF151">
    <property type="entry name" value="HTH-TYPE TRANSCRIPTIONAL REPRESSOR CYTR"/>
    <property type="match status" value="1"/>
</dbReference>
<organism evidence="6 7">
    <name type="scientific">Paraglaciecola mesophila KMM 241</name>
    <dbReference type="NCBI Taxonomy" id="1128912"/>
    <lineage>
        <taxon>Bacteria</taxon>
        <taxon>Pseudomonadati</taxon>
        <taxon>Pseudomonadota</taxon>
        <taxon>Gammaproteobacteria</taxon>
        <taxon>Alteromonadales</taxon>
        <taxon>Alteromonadaceae</taxon>
        <taxon>Paraglaciecola</taxon>
    </lineage>
</organism>
<dbReference type="GO" id="GO:0003700">
    <property type="term" value="F:DNA-binding transcription factor activity"/>
    <property type="evidence" value="ECO:0007669"/>
    <property type="project" value="TreeGrafter"/>
</dbReference>
<dbReference type="InterPro" id="IPR028082">
    <property type="entry name" value="Peripla_BP_I"/>
</dbReference>
<dbReference type="InterPro" id="IPR046335">
    <property type="entry name" value="LacI/GalR-like_sensor"/>
</dbReference>
<reference evidence="6 7" key="1">
    <citation type="journal article" date="2017" name="Antonie Van Leeuwenhoek">
        <title>Rhizobium rhizosphaerae sp. nov., a novel species isolated from rice rhizosphere.</title>
        <authorList>
            <person name="Zhao J.J."/>
            <person name="Zhang J."/>
            <person name="Zhang R.J."/>
            <person name="Zhang C.W."/>
            <person name="Yin H.Q."/>
            <person name="Zhang X.X."/>
        </authorList>
    </citation>
    <scope>NUCLEOTIDE SEQUENCE [LARGE SCALE GENOMIC DNA]</scope>
    <source>
        <strain evidence="6 7">KMM 241</strain>
    </source>
</reference>
<feature type="domain" description="HTH lacI-type" evidence="5">
    <location>
        <begin position="16"/>
        <end position="70"/>
    </location>
</feature>
<dbReference type="SMART" id="SM00354">
    <property type="entry name" value="HTH_LACI"/>
    <property type="match status" value="1"/>
</dbReference>
<keyword evidence="4" id="KW-0804">Transcription</keyword>
<dbReference type="SUPFAM" id="SSF53822">
    <property type="entry name" value="Periplasmic binding protein-like I"/>
    <property type="match status" value="1"/>
</dbReference>